<evidence type="ECO:0000313" key="1">
    <source>
        <dbReference type="EMBL" id="KAK5635002.1"/>
    </source>
</evidence>
<dbReference type="EMBL" id="JAWHQM010000047">
    <property type="protein sequence ID" value="KAK5635002.1"/>
    <property type="molecule type" value="Genomic_DNA"/>
</dbReference>
<gene>
    <name evidence="1" type="ORF">RRF57_010714</name>
</gene>
<dbReference type="AlphaFoldDB" id="A0AAN7Z9P3"/>
<organism evidence="1 2">
    <name type="scientific">Xylaria bambusicola</name>
    <dbReference type="NCBI Taxonomy" id="326684"/>
    <lineage>
        <taxon>Eukaryota</taxon>
        <taxon>Fungi</taxon>
        <taxon>Dikarya</taxon>
        <taxon>Ascomycota</taxon>
        <taxon>Pezizomycotina</taxon>
        <taxon>Sordariomycetes</taxon>
        <taxon>Xylariomycetidae</taxon>
        <taxon>Xylariales</taxon>
        <taxon>Xylariaceae</taxon>
        <taxon>Xylaria</taxon>
    </lineage>
</organism>
<evidence type="ECO:0000313" key="2">
    <source>
        <dbReference type="Proteomes" id="UP001305414"/>
    </source>
</evidence>
<keyword evidence="2" id="KW-1185">Reference proteome</keyword>
<reference evidence="1 2" key="1">
    <citation type="submission" date="2023-10" db="EMBL/GenBank/DDBJ databases">
        <title>Draft genome sequence of Xylaria bambusicola isolate GMP-LS, the root and basal stem rot pathogen of sugarcane in Indonesia.</title>
        <authorList>
            <person name="Selvaraj P."/>
            <person name="Muralishankar V."/>
            <person name="Muruganantham S."/>
            <person name="Sp S."/>
            <person name="Haryani S."/>
            <person name="Lau K.J.X."/>
            <person name="Naqvi N.I."/>
        </authorList>
    </citation>
    <scope>NUCLEOTIDE SEQUENCE [LARGE SCALE GENOMIC DNA]</scope>
    <source>
        <strain evidence="1">GMP-LS</strain>
    </source>
</reference>
<comment type="caution">
    <text evidence="1">The sequence shown here is derived from an EMBL/GenBank/DDBJ whole genome shotgun (WGS) entry which is preliminary data.</text>
</comment>
<proteinExistence type="predicted"/>
<accession>A0AAN7Z9P3</accession>
<protein>
    <submittedName>
        <fullName evidence="1">Uncharacterized protein</fullName>
    </submittedName>
</protein>
<sequence length="90" mass="9771">MSCPVLSKRLFEFTDILSSLFHLVSTVKQGDKESTAGKRGNTTHPHVGTLPQQICGVGACTRGIKPVKISGTAPRWTWYDDTIAQKLVSA</sequence>
<name>A0AAN7Z9P3_9PEZI</name>
<dbReference type="Proteomes" id="UP001305414">
    <property type="component" value="Unassembled WGS sequence"/>
</dbReference>